<name>A0A835LP06_9MAGN</name>
<reference evidence="2 3" key="1">
    <citation type="submission" date="2020-10" db="EMBL/GenBank/DDBJ databases">
        <title>The Coptis chinensis genome and diversification of protoberbering-type alkaloids.</title>
        <authorList>
            <person name="Wang B."/>
            <person name="Shu S."/>
            <person name="Song C."/>
            <person name="Liu Y."/>
        </authorList>
    </citation>
    <scope>NUCLEOTIDE SEQUENCE [LARGE SCALE GENOMIC DNA]</scope>
    <source>
        <strain evidence="2">HL-2020</strain>
        <tissue evidence="2">Leaf</tissue>
    </source>
</reference>
<evidence type="ECO:0000313" key="2">
    <source>
        <dbReference type="EMBL" id="KAF9599557.1"/>
    </source>
</evidence>
<dbReference type="EMBL" id="JADFTS010000007">
    <property type="protein sequence ID" value="KAF9599557.1"/>
    <property type="molecule type" value="Genomic_DNA"/>
</dbReference>
<dbReference type="Proteomes" id="UP000631114">
    <property type="component" value="Unassembled WGS sequence"/>
</dbReference>
<organism evidence="2 3">
    <name type="scientific">Coptis chinensis</name>
    <dbReference type="NCBI Taxonomy" id="261450"/>
    <lineage>
        <taxon>Eukaryota</taxon>
        <taxon>Viridiplantae</taxon>
        <taxon>Streptophyta</taxon>
        <taxon>Embryophyta</taxon>
        <taxon>Tracheophyta</taxon>
        <taxon>Spermatophyta</taxon>
        <taxon>Magnoliopsida</taxon>
        <taxon>Ranunculales</taxon>
        <taxon>Ranunculaceae</taxon>
        <taxon>Coptidoideae</taxon>
        <taxon>Coptis</taxon>
    </lineage>
</organism>
<evidence type="ECO:0008006" key="4">
    <source>
        <dbReference type="Google" id="ProtNLM"/>
    </source>
</evidence>
<feature type="chain" id="PRO_5032276802" description="Secreted protein" evidence="1">
    <location>
        <begin position="24"/>
        <end position="144"/>
    </location>
</feature>
<evidence type="ECO:0000313" key="3">
    <source>
        <dbReference type="Proteomes" id="UP000631114"/>
    </source>
</evidence>
<dbReference type="AlphaFoldDB" id="A0A835LP06"/>
<protein>
    <recommendedName>
        <fullName evidence="4">Secreted protein</fullName>
    </recommendedName>
</protein>
<accession>A0A835LP06</accession>
<evidence type="ECO:0000256" key="1">
    <source>
        <dbReference type="SAM" id="SignalP"/>
    </source>
</evidence>
<gene>
    <name evidence="2" type="ORF">IFM89_038979</name>
</gene>
<comment type="caution">
    <text evidence="2">The sequence shown here is derived from an EMBL/GenBank/DDBJ whole genome shotgun (WGS) entry which is preliminary data.</text>
</comment>
<proteinExistence type="predicted"/>
<keyword evidence="3" id="KW-1185">Reference proteome</keyword>
<feature type="signal peptide" evidence="1">
    <location>
        <begin position="1"/>
        <end position="23"/>
    </location>
</feature>
<keyword evidence="1" id="KW-0732">Signal</keyword>
<sequence>MKSSVVSSKSYLLVTSLVFLASADRLKYSKMNSFTLKAKEGSVSGARERGAHPISRFEGKLGTRSTKGQPIEKRYYATGEEGIPTLNKGEKRGPESGSRRELGFIQLFALLVQLKGFHFSVECGGRRSLLTFQETCCNVMAIRA</sequence>